<feature type="transmembrane region" description="Helical" evidence="7">
    <location>
        <begin position="264"/>
        <end position="288"/>
    </location>
</feature>
<dbReference type="PROSITE" id="PS50928">
    <property type="entry name" value="ABC_TM1"/>
    <property type="match status" value="1"/>
</dbReference>
<evidence type="ECO:0000256" key="5">
    <source>
        <dbReference type="ARBA" id="ARBA00022989"/>
    </source>
</evidence>
<dbReference type="Gene3D" id="1.10.3720.10">
    <property type="entry name" value="MetI-like"/>
    <property type="match status" value="1"/>
</dbReference>
<dbReference type="SUPFAM" id="SSF161098">
    <property type="entry name" value="MetI-like"/>
    <property type="match status" value="1"/>
</dbReference>
<gene>
    <name evidence="9" type="ORF">SYNTR_1771</name>
</gene>
<dbReference type="InterPro" id="IPR035906">
    <property type="entry name" value="MetI-like_sf"/>
</dbReference>
<dbReference type="AlphaFoldDB" id="A0A6I6DCH1"/>
<evidence type="ECO:0000259" key="8">
    <source>
        <dbReference type="PROSITE" id="PS50928"/>
    </source>
</evidence>
<dbReference type="InterPro" id="IPR000515">
    <property type="entry name" value="MetI-like"/>
</dbReference>
<sequence length="301" mass="32847">MEANVTTQEVKTEEFTKRSLVKETTKQFKKHKLAVISFYIVIFILLMGAFAPIIAPEDPITPQPENRLQAGFWAGNNEQILGTDELGRDIFSRVIYGVQISLKVGFMVITITAVVGTAIGVIAGYFGGVIDLIVMRIIDIFLSFPPLLLALAVVAVLGTGLEKAMLAISIVYIPQMARIVRGSVLTVKELPYINASKVIGAKSSWIITRHVLPNVLPPAIVFLTLLLADAILYTAALGFLGIGIDPSTPEWGAMLSNGRDYLILGYWWVTVFPGLMIMISVLAFNLLGDGLREALDPKMDI</sequence>
<feature type="domain" description="ABC transmembrane type-1" evidence="8">
    <location>
        <begin position="98"/>
        <end position="288"/>
    </location>
</feature>
<feature type="transmembrane region" description="Helical" evidence="7">
    <location>
        <begin position="138"/>
        <end position="158"/>
    </location>
</feature>
<proteinExistence type="inferred from homology"/>
<protein>
    <submittedName>
        <fullName evidence="9">Dipeptide ABC transporter, permease protein DppC</fullName>
    </submittedName>
</protein>
<evidence type="ECO:0000256" key="1">
    <source>
        <dbReference type="ARBA" id="ARBA00004651"/>
    </source>
</evidence>
<keyword evidence="6 7" id="KW-0472">Membrane</keyword>
<accession>A0A6I6DCH1</accession>
<organism evidence="9 10">
    <name type="scientific">Candidatus Syntrophocurvum alkaliphilum</name>
    <dbReference type="NCBI Taxonomy" id="2293317"/>
    <lineage>
        <taxon>Bacteria</taxon>
        <taxon>Bacillati</taxon>
        <taxon>Bacillota</taxon>
        <taxon>Clostridia</taxon>
        <taxon>Eubacteriales</taxon>
        <taxon>Syntrophomonadaceae</taxon>
        <taxon>Candidatus Syntrophocurvum</taxon>
    </lineage>
</organism>
<keyword evidence="4 7" id="KW-0812">Transmembrane</keyword>
<evidence type="ECO:0000256" key="3">
    <source>
        <dbReference type="ARBA" id="ARBA00022475"/>
    </source>
</evidence>
<name>A0A6I6DCH1_9FIRM</name>
<feature type="transmembrane region" description="Helical" evidence="7">
    <location>
        <begin position="104"/>
        <end position="126"/>
    </location>
</feature>
<dbReference type="InterPro" id="IPR025966">
    <property type="entry name" value="OppC_N"/>
</dbReference>
<evidence type="ECO:0000256" key="7">
    <source>
        <dbReference type="RuleBase" id="RU363032"/>
    </source>
</evidence>
<keyword evidence="10" id="KW-1185">Reference proteome</keyword>
<comment type="subcellular location">
    <subcellularLocation>
        <location evidence="1 7">Cell membrane</location>
        <topology evidence="1 7">Multi-pass membrane protein</topology>
    </subcellularLocation>
</comment>
<feature type="transmembrane region" description="Helical" evidence="7">
    <location>
        <begin position="219"/>
        <end position="244"/>
    </location>
</feature>
<evidence type="ECO:0000313" key="9">
    <source>
        <dbReference type="EMBL" id="QGU00365.1"/>
    </source>
</evidence>
<dbReference type="OrthoDB" id="9797852at2"/>
<dbReference type="Pfam" id="PF00528">
    <property type="entry name" value="BPD_transp_1"/>
    <property type="match status" value="1"/>
</dbReference>
<feature type="transmembrane region" description="Helical" evidence="7">
    <location>
        <begin position="33"/>
        <end position="55"/>
    </location>
</feature>
<evidence type="ECO:0000313" key="10">
    <source>
        <dbReference type="Proteomes" id="UP000426444"/>
    </source>
</evidence>
<dbReference type="PANTHER" id="PTHR43386">
    <property type="entry name" value="OLIGOPEPTIDE TRANSPORT SYSTEM PERMEASE PROTEIN APPC"/>
    <property type="match status" value="1"/>
</dbReference>
<evidence type="ECO:0000256" key="4">
    <source>
        <dbReference type="ARBA" id="ARBA00022692"/>
    </source>
</evidence>
<keyword evidence="2 7" id="KW-0813">Transport</keyword>
<keyword evidence="3" id="KW-1003">Cell membrane</keyword>
<comment type="similarity">
    <text evidence="7">Belongs to the binding-protein-dependent transport system permease family.</text>
</comment>
<dbReference type="EMBL" id="CP046457">
    <property type="protein sequence ID" value="QGU00365.1"/>
    <property type="molecule type" value="Genomic_DNA"/>
</dbReference>
<dbReference type="GO" id="GO:0005886">
    <property type="term" value="C:plasma membrane"/>
    <property type="evidence" value="ECO:0007669"/>
    <property type="project" value="UniProtKB-SubCell"/>
</dbReference>
<dbReference type="RefSeq" id="WP_156204159.1">
    <property type="nucleotide sequence ID" value="NZ_CP046457.1"/>
</dbReference>
<dbReference type="PANTHER" id="PTHR43386:SF1">
    <property type="entry name" value="D,D-DIPEPTIDE TRANSPORT SYSTEM PERMEASE PROTEIN DDPC-RELATED"/>
    <property type="match status" value="1"/>
</dbReference>
<dbReference type="CDD" id="cd06261">
    <property type="entry name" value="TM_PBP2"/>
    <property type="match status" value="1"/>
</dbReference>
<dbReference type="InterPro" id="IPR050366">
    <property type="entry name" value="BP-dependent_transpt_permease"/>
</dbReference>
<evidence type="ECO:0000256" key="2">
    <source>
        <dbReference type="ARBA" id="ARBA00022448"/>
    </source>
</evidence>
<reference evidence="10" key="1">
    <citation type="journal article" date="2019" name="Microbiology">
        <title>Complete Genome Sequence of an Uncultured Bacterium of the Candidate Phylum Bipolaricaulota.</title>
        <authorList>
            <person name="Kadnikov V.V."/>
            <person name="Mardanov A.V."/>
            <person name="Beletsky A.V."/>
            <person name="Frank Y.A."/>
            <person name="Karnachuk O.V."/>
            <person name="Ravin N.V."/>
        </authorList>
    </citation>
    <scope>NUCLEOTIDE SEQUENCE [LARGE SCALE GENOMIC DNA]</scope>
</reference>
<keyword evidence="5 7" id="KW-1133">Transmembrane helix</keyword>
<dbReference type="GO" id="GO:0055085">
    <property type="term" value="P:transmembrane transport"/>
    <property type="evidence" value="ECO:0007669"/>
    <property type="project" value="InterPro"/>
</dbReference>
<evidence type="ECO:0000256" key="6">
    <source>
        <dbReference type="ARBA" id="ARBA00023136"/>
    </source>
</evidence>
<dbReference type="Pfam" id="PF12911">
    <property type="entry name" value="OppC_N"/>
    <property type="match status" value="1"/>
</dbReference>
<dbReference type="KEGG" id="salq:SYNTR_1771"/>
<dbReference type="Proteomes" id="UP000426444">
    <property type="component" value="Chromosome"/>
</dbReference>